<evidence type="ECO:0000313" key="2">
    <source>
        <dbReference type="EMBL" id="PYE87509.1"/>
    </source>
</evidence>
<keyword evidence="3" id="KW-1185">Reference proteome</keyword>
<evidence type="ECO:0000256" key="1">
    <source>
        <dbReference type="SAM" id="MobiDB-lite"/>
    </source>
</evidence>
<reference evidence="2 3" key="1">
    <citation type="submission" date="2018-06" db="EMBL/GenBank/DDBJ databases">
        <title>Genomic Encyclopedia of Type Strains, Phase III (KMG-III): the genomes of soil and plant-associated and newly described type strains.</title>
        <authorList>
            <person name="Whitman W."/>
        </authorList>
    </citation>
    <scope>NUCLEOTIDE SEQUENCE [LARGE SCALE GENOMIC DNA]</scope>
    <source>
        <strain evidence="2 3">ORS 1419</strain>
    </source>
</reference>
<comment type="caution">
    <text evidence="2">The sequence shown here is derived from an EMBL/GenBank/DDBJ whole genome shotgun (WGS) entry which is preliminary data.</text>
</comment>
<sequence>MEDRKISVTLTGPAKIDGVREPAGKTVAVTTTFARQLAASGVIDPVVVRGVANVDLSDTSLEINSQAAFDLAVAQKAKVLAETMVDEVIPAVVGLLKRECDEMKAKHQLEIAKLGNDLAEYRKTIDERDRQLVEMVTHTNELEKKLSDATARAEAAEKKLVEVPQSKPEDEAGKSSKPAKEGK</sequence>
<dbReference type="EMBL" id="QJTF01000012">
    <property type="protein sequence ID" value="PYE87509.1"/>
    <property type="molecule type" value="Genomic_DNA"/>
</dbReference>
<dbReference type="AlphaFoldDB" id="A0A318T9T8"/>
<protein>
    <submittedName>
        <fullName evidence="2">Uncharacterized protein</fullName>
    </submittedName>
</protein>
<feature type="compositionally biased region" description="Basic and acidic residues" evidence="1">
    <location>
        <begin position="154"/>
        <end position="183"/>
    </location>
</feature>
<dbReference type="RefSeq" id="WP_146226089.1">
    <property type="nucleotide sequence ID" value="NZ_QJTF01000012.1"/>
</dbReference>
<dbReference type="OrthoDB" id="8410674at2"/>
<dbReference type="Proteomes" id="UP000247454">
    <property type="component" value="Unassembled WGS sequence"/>
</dbReference>
<gene>
    <name evidence="2" type="ORF">C7477_11210</name>
</gene>
<name>A0A318T9T8_9HYPH</name>
<accession>A0A318T9T8</accession>
<proteinExistence type="predicted"/>
<organism evidence="2 3">
    <name type="scientific">Phyllobacterium leguminum</name>
    <dbReference type="NCBI Taxonomy" id="314237"/>
    <lineage>
        <taxon>Bacteria</taxon>
        <taxon>Pseudomonadati</taxon>
        <taxon>Pseudomonadota</taxon>
        <taxon>Alphaproteobacteria</taxon>
        <taxon>Hyphomicrobiales</taxon>
        <taxon>Phyllobacteriaceae</taxon>
        <taxon>Phyllobacterium</taxon>
    </lineage>
</organism>
<feature type="region of interest" description="Disordered" evidence="1">
    <location>
        <begin position="144"/>
        <end position="183"/>
    </location>
</feature>
<evidence type="ECO:0000313" key="3">
    <source>
        <dbReference type="Proteomes" id="UP000247454"/>
    </source>
</evidence>